<protein>
    <submittedName>
        <fullName evidence="1">Uncharacterized protein</fullName>
    </submittedName>
</protein>
<comment type="caution">
    <text evidence="1">The sequence shown here is derived from an EMBL/GenBank/DDBJ whole genome shotgun (WGS) entry which is preliminary data.</text>
</comment>
<evidence type="ECO:0000313" key="2">
    <source>
        <dbReference type="Proteomes" id="UP001314229"/>
    </source>
</evidence>
<proteinExistence type="predicted"/>
<sequence>VSVGFSAETSLNQLKSTNKISERQSLEIKNECRTFLVTILRKLQDKCPVQHQLVRSMQCLDPKNMAGSKEKSLVQMRRVLKILVESNRLDEMACDDVLREFGDFCDFASHQEGFRDFDPKKDRVDTLLYESMGISRAFSNAWNV</sequence>
<name>A0AAV1QQS4_SCOSC</name>
<evidence type="ECO:0000313" key="1">
    <source>
        <dbReference type="EMBL" id="CAK6984991.1"/>
    </source>
</evidence>
<dbReference type="EMBL" id="CAWUFR010003255">
    <property type="protein sequence ID" value="CAK6984991.1"/>
    <property type="molecule type" value="Genomic_DNA"/>
</dbReference>
<accession>A0AAV1QQS4</accession>
<keyword evidence="2" id="KW-1185">Reference proteome</keyword>
<dbReference type="Proteomes" id="UP001314229">
    <property type="component" value="Unassembled WGS sequence"/>
</dbReference>
<dbReference type="AlphaFoldDB" id="A0AAV1QQS4"/>
<organism evidence="1 2">
    <name type="scientific">Scomber scombrus</name>
    <name type="common">Atlantic mackerel</name>
    <name type="synonym">Scomber vernalis</name>
    <dbReference type="NCBI Taxonomy" id="13677"/>
    <lineage>
        <taxon>Eukaryota</taxon>
        <taxon>Metazoa</taxon>
        <taxon>Chordata</taxon>
        <taxon>Craniata</taxon>
        <taxon>Vertebrata</taxon>
        <taxon>Euteleostomi</taxon>
        <taxon>Actinopterygii</taxon>
        <taxon>Neopterygii</taxon>
        <taxon>Teleostei</taxon>
        <taxon>Neoteleostei</taxon>
        <taxon>Acanthomorphata</taxon>
        <taxon>Pelagiaria</taxon>
        <taxon>Scombriformes</taxon>
        <taxon>Scombridae</taxon>
        <taxon>Scomber</taxon>
    </lineage>
</organism>
<reference evidence="1 2" key="1">
    <citation type="submission" date="2024-01" db="EMBL/GenBank/DDBJ databases">
        <authorList>
            <person name="Alioto T."/>
            <person name="Alioto T."/>
            <person name="Gomez Garrido J."/>
        </authorList>
    </citation>
    <scope>NUCLEOTIDE SEQUENCE [LARGE SCALE GENOMIC DNA]</scope>
</reference>
<gene>
    <name evidence="1" type="ORF">FSCOSCO3_A025314</name>
</gene>
<feature type="non-terminal residue" evidence="1">
    <location>
        <position position="1"/>
    </location>
</feature>
<feature type="non-terminal residue" evidence="1">
    <location>
        <position position="144"/>
    </location>
</feature>